<comment type="caution">
    <text evidence="1">The sequence shown here is derived from an EMBL/GenBank/DDBJ whole genome shotgun (WGS) entry which is preliminary data.</text>
</comment>
<proteinExistence type="predicted"/>
<sequence length="191" mass="21929">MKAILKALWRKCRCTGPDSAFQSKASGRNCPWLSRIFPTKSDVKTLCDAFEERRPWKSGMGRQQIQIHSRLPSSERKTFPCTNTENARSIPKPQLHAILDRQSFLEQLILYLQSSFLVLDEGRESFSLRIVCVEIGWVFSLPRSSYRKSCALDGCPGIEKEGRFQRRKAMGRESVCDPWISDRETVSKLRG</sequence>
<dbReference type="EMBL" id="JBBWWQ010000014">
    <property type="protein sequence ID" value="KAK8931170.1"/>
    <property type="molecule type" value="Genomic_DNA"/>
</dbReference>
<keyword evidence="2" id="KW-1185">Reference proteome</keyword>
<dbReference type="AlphaFoldDB" id="A0AAP0B7F8"/>
<dbReference type="Proteomes" id="UP001418222">
    <property type="component" value="Unassembled WGS sequence"/>
</dbReference>
<gene>
    <name evidence="1" type="ORF">KSP39_PZI016209</name>
</gene>
<evidence type="ECO:0000313" key="2">
    <source>
        <dbReference type="Proteomes" id="UP001418222"/>
    </source>
</evidence>
<reference evidence="1 2" key="1">
    <citation type="journal article" date="2022" name="Nat. Plants">
        <title>Genomes of leafy and leafless Platanthera orchids illuminate the evolution of mycoheterotrophy.</title>
        <authorList>
            <person name="Li M.H."/>
            <person name="Liu K.W."/>
            <person name="Li Z."/>
            <person name="Lu H.C."/>
            <person name="Ye Q.L."/>
            <person name="Zhang D."/>
            <person name="Wang J.Y."/>
            <person name="Li Y.F."/>
            <person name="Zhong Z.M."/>
            <person name="Liu X."/>
            <person name="Yu X."/>
            <person name="Liu D.K."/>
            <person name="Tu X.D."/>
            <person name="Liu B."/>
            <person name="Hao Y."/>
            <person name="Liao X.Y."/>
            <person name="Jiang Y.T."/>
            <person name="Sun W.H."/>
            <person name="Chen J."/>
            <person name="Chen Y.Q."/>
            <person name="Ai Y."/>
            <person name="Zhai J.W."/>
            <person name="Wu S.S."/>
            <person name="Zhou Z."/>
            <person name="Hsiao Y.Y."/>
            <person name="Wu W.L."/>
            <person name="Chen Y.Y."/>
            <person name="Lin Y.F."/>
            <person name="Hsu J.L."/>
            <person name="Li C.Y."/>
            <person name="Wang Z.W."/>
            <person name="Zhao X."/>
            <person name="Zhong W.Y."/>
            <person name="Ma X.K."/>
            <person name="Ma L."/>
            <person name="Huang J."/>
            <person name="Chen G.Z."/>
            <person name="Huang M.Z."/>
            <person name="Huang L."/>
            <person name="Peng D.H."/>
            <person name="Luo Y.B."/>
            <person name="Zou S.Q."/>
            <person name="Chen S.P."/>
            <person name="Lan S."/>
            <person name="Tsai W.C."/>
            <person name="Van de Peer Y."/>
            <person name="Liu Z.J."/>
        </authorList>
    </citation>
    <scope>NUCLEOTIDE SEQUENCE [LARGE SCALE GENOMIC DNA]</scope>
    <source>
        <strain evidence="1">Lor287</strain>
    </source>
</reference>
<organism evidence="1 2">
    <name type="scientific">Platanthera zijinensis</name>
    <dbReference type="NCBI Taxonomy" id="2320716"/>
    <lineage>
        <taxon>Eukaryota</taxon>
        <taxon>Viridiplantae</taxon>
        <taxon>Streptophyta</taxon>
        <taxon>Embryophyta</taxon>
        <taxon>Tracheophyta</taxon>
        <taxon>Spermatophyta</taxon>
        <taxon>Magnoliopsida</taxon>
        <taxon>Liliopsida</taxon>
        <taxon>Asparagales</taxon>
        <taxon>Orchidaceae</taxon>
        <taxon>Orchidoideae</taxon>
        <taxon>Orchideae</taxon>
        <taxon>Orchidinae</taxon>
        <taxon>Platanthera</taxon>
    </lineage>
</organism>
<protein>
    <submittedName>
        <fullName evidence="1">Uncharacterized protein</fullName>
    </submittedName>
</protein>
<evidence type="ECO:0000313" key="1">
    <source>
        <dbReference type="EMBL" id="KAK8931170.1"/>
    </source>
</evidence>
<accession>A0AAP0B7F8</accession>
<name>A0AAP0B7F8_9ASPA</name>